<dbReference type="GO" id="GO:0016020">
    <property type="term" value="C:membrane"/>
    <property type="evidence" value="ECO:0007669"/>
    <property type="project" value="UniProtKB-SubCell"/>
</dbReference>
<reference evidence="8" key="1">
    <citation type="submission" date="2015-02" db="EMBL/GenBank/DDBJ databases">
        <title>Genome sequencing for Strongylocentrotus purpuratus.</title>
        <authorList>
            <person name="Murali S."/>
            <person name="Liu Y."/>
            <person name="Vee V."/>
            <person name="English A."/>
            <person name="Wang M."/>
            <person name="Skinner E."/>
            <person name="Han Y."/>
            <person name="Muzny D.M."/>
            <person name="Worley K.C."/>
            <person name="Gibbs R.A."/>
        </authorList>
    </citation>
    <scope>NUCLEOTIDE SEQUENCE</scope>
</reference>
<dbReference type="PANTHER" id="PTHR43184">
    <property type="entry name" value="MAJOR FACILITATOR SUPERFAMILY TRANSPORTER 16, ISOFORM B"/>
    <property type="match status" value="1"/>
</dbReference>
<keyword evidence="2 5" id="KW-0812">Transmembrane</keyword>
<evidence type="ECO:0000256" key="1">
    <source>
        <dbReference type="ARBA" id="ARBA00004141"/>
    </source>
</evidence>
<dbReference type="KEGG" id="spu:579594"/>
<feature type="transmembrane region" description="Helical" evidence="5">
    <location>
        <begin position="232"/>
        <end position="252"/>
    </location>
</feature>
<sequence>MAEIVLGSLGDRVGARKTLGFCLILSALSMVSFGYWPNLYILCLHLLLNGAAQSQAWPSCTKILGQCFSTQQRNSLFGIWGTCTFAGGIFGTAVAVYLRATYNWQMAFFVPSIFVGFVGILVVVMLIEPPMGIPLTEIAQEALPGPHPKPSSNTLPWIKLWALPMVKEAAIATFCIKIVRYCMFMWLPLYLHQELHYSQTEAGLHSTIFEIGGVIGSASMGYLITRFLHDKAFKGTSLGILLSALSFIGFYATTGHGVFLNQSFMLLAGAFNCGVDPILTGSIPSALGEQGGMDIQASVAGFVNGIGTMGTIIEGPIIGLVAELFGWQSMIYLMIAVSLLGAMATYRGHMIQSRR</sequence>
<protein>
    <recommendedName>
        <fullName evidence="6">Major facilitator superfamily (MFS) profile domain-containing protein</fullName>
    </recommendedName>
</protein>
<organism evidence="7 8">
    <name type="scientific">Strongylocentrotus purpuratus</name>
    <name type="common">Purple sea urchin</name>
    <dbReference type="NCBI Taxonomy" id="7668"/>
    <lineage>
        <taxon>Eukaryota</taxon>
        <taxon>Metazoa</taxon>
        <taxon>Echinodermata</taxon>
        <taxon>Eleutherozoa</taxon>
        <taxon>Echinozoa</taxon>
        <taxon>Echinoidea</taxon>
        <taxon>Euechinoidea</taxon>
        <taxon>Echinacea</taxon>
        <taxon>Camarodonta</taxon>
        <taxon>Echinidea</taxon>
        <taxon>Strongylocentrotidae</taxon>
        <taxon>Strongylocentrotus</taxon>
    </lineage>
</organism>
<feature type="transmembrane region" description="Helical" evidence="5">
    <location>
        <begin position="325"/>
        <end position="346"/>
    </location>
</feature>
<dbReference type="GO" id="GO:0022857">
    <property type="term" value="F:transmembrane transporter activity"/>
    <property type="evidence" value="ECO:0007669"/>
    <property type="project" value="InterPro"/>
</dbReference>
<evidence type="ECO:0000256" key="4">
    <source>
        <dbReference type="ARBA" id="ARBA00023136"/>
    </source>
</evidence>
<dbReference type="OMA" id="GMFYLMI"/>
<dbReference type="Proteomes" id="UP000007110">
    <property type="component" value="Unassembled WGS sequence"/>
</dbReference>
<accession>A0A7M7PVJ6</accession>
<evidence type="ECO:0000256" key="5">
    <source>
        <dbReference type="SAM" id="Phobius"/>
    </source>
</evidence>
<feature type="domain" description="Major facilitator superfamily (MFS) profile" evidence="6">
    <location>
        <begin position="1"/>
        <end position="353"/>
    </location>
</feature>
<dbReference type="Gene3D" id="1.20.1250.20">
    <property type="entry name" value="MFS general substrate transporter like domains"/>
    <property type="match status" value="2"/>
</dbReference>
<dbReference type="SUPFAM" id="SSF103473">
    <property type="entry name" value="MFS general substrate transporter"/>
    <property type="match status" value="1"/>
</dbReference>
<dbReference type="InterPro" id="IPR011701">
    <property type="entry name" value="MFS"/>
</dbReference>
<dbReference type="OrthoDB" id="3639251at2759"/>
<evidence type="ECO:0000313" key="8">
    <source>
        <dbReference type="Proteomes" id="UP000007110"/>
    </source>
</evidence>
<keyword evidence="8" id="KW-1185">Reference proteome</keyword>
<evidence type="ECO:0000313" key="7">
    <source>
        <dbReference type="EnsemblMetazoa" id="XP_030855909"/>
    </source>
</evidence>
<reference evidence="7" key="2">
    <citation type="submission" date="2021-01" db="UniProtKB">
        <authorList>
            <consortium name="EnsemblMetazoa"/>
        </authorList>
    </citation>
    <scope>IDENTIFICATION</scope>
</reference>
<dbReference type="InterPro" id="IPR020846">
    <property type="entry name" value="MFS_dom"/>
</dbReference>
<proteinExistence type="predicted"/>
<dbReference type="Pfam" id="PF07690">
    <property type="entry name" value="MFS_1"/>
    <property type="match status" value="1"/>
</dbReference>
<comment type="subcellular location">
    <subcellularLocation>
        <location evidence="1">Membrane</location>
        <topology evidence="1">Multi-pass membrane protein</topology>
    </subcellularLocation>
</comment>
<dbReference type="PROSITE" id="PS50850">
    <property type="entry name" value="MFS"/>
    <property type="match status" value="1"/>
</dbReference>
<feature type="transmembrane region" description="Helical" evidence="5">
    <location>
        <begin position="299"/>
        <end position="319"/>
    </location>
</feature>
<dbReference type="InterPro" id="IPR036259">
    <property type="entry name" value="MFS_trans_sf"/>
</dbReference>
<evidence type="ECO:0000256" key="3">
    <source>
        <dbReference type="ARBA" id="ARBA00022989"/>
    </source>
</evidence>
<evidence type="ECO:0000259" key="6">
    <source>
        <dbReference type="PROSITE" id="PS50850"/>
    </source>
</evidence>
<feature type="transmembrane region" description="Helical" evidence="5">
    <location>
        <begin position="104"/>
        <end position="127"/>
    </location>
</feature>
<feature type="transmembrane region" description="Helical" evidence="5">
    <location>
        <begin position="18"/>
        <end position="36"/>
    </location>
</feature>
<dbReference type="AlphaFoldDB" id="A0A7M7PVJ6"/>
<evidence type="ECO:0000256" key="2">
    <source>
        <dbReference type="ARBA" id="ARBA00022692"/>
    </source>
</evidence>
<feature type="transmembrane region" description="Helical" evidence="5">
    <location>
        <begin position="76"/>
        <end position="98"/>
    </location>
</feature>
<dbReference type="EnsemblMetazoa" id="XM_031000049">
    <property type="protein sequence ID" value="XP_030855909"/>
    <property type="gene ID" value="LOC579594"/>
</dbReference>
<dbReference type="PANTHER" id="PTHR43184:SF30">
    <property type="entry name" value="MFS DOMAIN-CONTAINING PROTEIN"/>
    <property type="match status" value="1"/>
</dbReference>
<name>A0A7M7PVJ6_STRPU</name>
<dbReference type="InParanoid" id="A0A7M7PVJ6"/>
<feature type="transmembrane region" description="Helical" evidence="5">
    <location>
        <begin position="203"/>
        <end position="225"/>
    </location>
</feature>
<keyword evidence="3 5" id="KW-1133">Transmembrane helix</keyword>
<dbReference type="RefSeq" id="XP_030855909.1">
    <property type="nucleotide sequence ID" value="XM_031000049.1"/>
</dbReference>
<keyword evidence="4 5" id="KW-0472">Membrane</keyword>
<feature type="transmembrane region" description="Helical" evidence="5">
    <location>
        <begin position="169"/>
        <end position="191"/>
    </location>
</feature>
<dbReference type="GeneID" id="579594"/>